<dbReference type="SUPFAM" id="SSF46689">
    <property type="entry name" value="Homeodomain-like"/>
    <property type="match status" value="1"/>
</dbReference>
<feature type="DNA-binding region" description="Homeobox" evidence="6">
    <location>
        <begin position="183"/>
        <end position="242"/>
    </location>
</feature>
<evidence type="ECO:0000256" key="8">
    <source>
        <dbReference type="SAM" id="MobiDB-lite"/>
    </source>
</evidence>
<dbReference type="PANTHER" id="PTHR45664">
    <property type="entry name" value="PROTEIN ZERKNUELLT 1-RELATED"/>
    <property type="match status" value="1"/>
</dbReference>
<dbReference type="GO" id="GO:0000978">
    <property type="term" value="F:RNA polymerase II cis-regulatory region sequence-specific DNA binding"/>
    <property type="evidence" value="ECO:0007669"/>
    <property type="project" value="TreeGrafter"/>
</dbReference>
<dbReference type="CDD" id="cd00086">
    <property type="entry name" value="homeodomain"/>
    <property type="match status" value="1"/>
</dbReference>
<evidence type="ECO:0000256" key="4">
    <source>
        <dbReference type="ARBA" id="ARBA00023155"/>
    </source>
</evidence>
<dbReference type="Gene3D" id="1.10.10.60">
    <property type="entry name" value="Homeodomain-like"/>
    <property type="match status" value="1"/>
</dbReference>
<dbReference type="InterPro" id="IPR001827">
    <property type="entry name" value="Homeobox_Antennapedia_CS"/>
</dbReference>
<evidence type="ECO:0000256" key="6">
    <source>
        <dbReference type="PROSITE-ProRule" id="PRU00108"/>
    </source>
</evidence>
<keyword evidence="5 6" id="KW-0539">Nucleus</keyword>
<dbReference type="InterPro" id="IPR020479">
    <property type="entry name" value="HD_metazoa"/>
</dbReference>
<accession>A0A7I8W3T6</accession>
<dbReference type="FunFam" id="1.10.10.60:FF:000504">
    <property type="entry name" value="Transcription factor RFX3"/>
    <property type="match status" value="1"/>
</dbReference>
<dbReference type="GO" id="GO:0045944">
    <property type="term" value="P:positive regulation of transcription by RNA polymerase II"/>
    <property type="evidence" value="ECO:0007669"/>
    <property type="project" value="UniProtKB-ARBA"/>
</dbReference>
<protein>
    <submittedName>
        <fullName evidence="10">DgyrCDS11151</fullName>
    </submittedName>
</protein>
<comment type="caution">
    <text evidence="10">The sequence shown here is derived from an EMBL/GenBank/DDBJ whole genome shotgun (WGS) entry which is preliminary data.</text>
</comment>
<dbReference type="PROSITE" id="PS50071">
    <property type="entry name" value="HOMEOBOX_2"/>
    <property type="match status" value="1"/>
</dbReference>
<dbReference type="PROSITE" id="PS00027">
    <property type="entry name" value="HOMEOBOX_1"/>
    <property type="match status" value="1"/>
</dbReference>
<sequence length="405" mass="45948">MHAPPLLRFECHHSLLTLSTLQIEFQDIARIFSGSLIGRYQSRGLSTYANDVFMSKACQGELINQKIDSMQKTDTDSSNYYDVYQQQQFYHQNGYHGNYPDYTNDTYRQHCQQIAPTNCQQDYNNYATHQTNFCNPQDQHGLVKNEPEIYPWMQDNRKNIKRGGKEQHISSAGGSIESADQPTKRARTAYTSAQLVELEKEFHFSRYLCRPRRIEMAALLNLTERQIKIWFQNRRMKYKKEQKNKESGGAISSTSSAPGTPLNSSATSQINQNRTSTPEAASSPLISPKSEKSSSNEAGSDDHDSELGNVDEKQPRSPVTIPVQRPAPQPQRHYQTQHHMASVPHYYANYHHQSQYIPAHCNEIAPPVAPPTIGITHAQLSDNGGLCMDGYHAQGYNGFNKLPHI</sequence>
<keyword evidence="3 6" id="KW-0238">DNA-binding</keyword>
<evidence type="ECO:0000313" key="10">
    <source>
        <dbReference type="EMBL" id="CAD5122742.1"/>
    </source>
</evidence>
<keyword evidence="4 6" id="KW-0371">Homeobox</keyword>
<feature type="compositionally biased region" description="Basic and acidic residues" evidence="8">
    <location>
        <begin position="289"/>
        <end position="315"/>
    </location>
</feature>
<dbReference type="InterPro" id="IPR001356">
    <property type="entry name" value="HD"/>
</dbReference>
<gene>
    <name evidence="10" type="ORF">DGYR_LOCUS10508</name>
</gene>
<dbReference type="GO" id="GO:0005634">
    <property type="term" value="C:nucleus"/>
    <property type="evidence" value="ECO:0007669"/>
    <property type="project" value="UniProtKB-SubCell"/>
</dbReference>
<feature type="region of interest" description="Disordered" evidence="8">
    <location>
        <begin position="240"/>
        <end position="338"/>
    </location>
</feature>
<dbReference type="SMART" id="SM00389">
    <property type="entry name" value="HOX"/>
    <property type="match status" value="1"/>
</dbReference>
<evidence type="ECO:0000259" key="9">
    <source>
        <dbReference type="PROSITE" id="PS50071"/>
    </source>
</evidence>
<name>A0A7I8W3T6_9ANNE</name>
<dbReference type="PROSITE" id="PS00032">
    <property type="entry name" value="ANTENNAPEDIA"/>
    <property type="match status" value="1"/>
</dbReference>
<evidence type="ECO:0000256" key="7">
    <source>
        <dbReference type="RuleBase" id="RU000682"/>
    </source>
</evidence>
<evidence type="ECO:0000256" key="5">
    <source>
        <dbReference type="ARBA" id="ARBA00023242"/>
    </source>
</evidence>
<dbReference type="InterPro" id="IPR009057">
    <property type="entry name" value="Homeodomain-like_sf"/>
</dbReference>
<dbReference type="GO" id="GO:0000981">
    <property type="term" value="F:DNA-binding transcription factor activity, RNA polymerase II-specific"/>
    <property type="evidence" value="ECO:0007669"/>
    <property type="project" value="InterPro"/>
</dbReference>
<evidence type="ECO:0000256" key="3">
    <source>
        <dbReference type="ARBA" id="ARBA00023125"/>
    </source>
</evidence>
<comment type="subcellular location">
    <subcellularLocation>
        <location evidence="1 6 7">Nucleus</location>
    </subcellularLocation>
</comment>
<dbReference type="PRINTS" id="PR00024">
    <property type="entry name" value="HOMEOBOX"/>
</dbReference>
<dbReference type="AlphaFoldDB" id="A0A7I8W3T6"/>
<feature type="domain" description="Homeobox" evidence="9">
    <location>
        <begin position="181"/>
        <end position="241"/>
    </location>
</feature>
<organism evidence="10 11">
    <name type="scientific">Dimorphilus gyrociliatus</name>
    <dbReference type="NCBI Taxonomy" id="2664684"/>
    <lineage>
        <taxon>Eukaryota</taxon>
        <taxon>Metazoa</taxon>
        <taxon>Spiralia</taxon>
        <taxon>Lophotrochozoa</taxon>
        <taxon>Annelida</taxon>
        <taxon>Polychaeta</taxon>
        <taxon>Polychaeta incertae sedis</taxon>
        <taxon>Dinophilidae</taxon>
        <taxon>Dimorphilus</taxon>
    </lineage>
</organism>
<dbReference type="InterPro" id="IPR017970">
    <property type="entry name" value="Homeobox_CS"/>
</dbReference>
<dbReference type="PANTHER" id="PTHR45664:SF12">
    <property type="entry name" value="PANCREAS_DUODENUM HOMEOBOX PROTEIN 1"/>
    <property type="match status" value="1"/>
</dbReference>
<dbReference type="Proteomes" id="UP000549394">
    <property type="component" value="Unassembled WGS sequence"/>
</dbReference>
<keyword evidence="2" id="KW-0217">Developmental protein</keyword>
<proteinExistence type="predicted"/>
<keyword evidence="11" id="KW-1185">Reference proteome</keyword>
<dbReference type="OrthoDB" id="6286423at2759"/>
<reference evidence="10 11" key="1">
    <citation type="submission" date="2020-08" db="EMBL/GenBank/DDBJ databases">
        <authorList>
            <person name="Hejnol A."/>
        </authorList>
    </citation>
    <scope>NUCLEOTIDE SEQUENCE [LARGE SCALE GENOMIC DNA]</scope>
</reference>
<evidence type="ECO:0000256" key="1">
    <source>
        <dbReference type="ARBA" id="ARBA00004123"/>
    </source>
</evidence>
<evidence type="ECO:0000256" key="2">
    <source>
        <dbReference type="ARBA" id="ARBA00022473"/>
    </source>
</evidence>
<dbReference type="EMBL" id="CAJFCJ010000018">
    <property type="protein sequence ID" value="CAD5122742.1"/>
    <property type="molecule type" value="Genomic_DNA"/>
</dbReference>
<evidence type="ECO:0000313" key="11">
    <source>
        <dbReference type="Proteomes" id="UP000549394"/>
    </source>
</evidence>
<feature type="compositionally biased region" description="Polar residues" evidence="8">
    <location>
        <begin position="250"/>
        <end position="280"/>
    </location>
</feature>
<dbReference type="Pfam" id="PF00046">
    <property type="entry name" value="Homeodomain"/>
    <property type="match status" value="1"/>
</dbReference>